<reference evidence="2" key="1">
    <citation type="journal article" date="2023" name="Mol. Phylogenet. Evol.">
        <title>Genome-scale phylogeny and comparative genomics of the fungal order Sordariales.</title>
        <authorList>
            <person name="Hensen N."/>
            <person name="Bonometti L."/>
            <person name="Westerberg I."/>
            <person name="Brannstrom I.O."/>
            <person name="Guillou S."/>
            <person name="Cros-Aarteil S."/>
            <person name="Calhoun S."/>
            <person name="Haridas S."/>
            <person name="Kuo A."/>
            <person name="Mondo S."/>
            <person name="Pangilinan J."/>
            <person name="Riley R."/>
            <person name="LaButti K."/>
            <person name="Andreopoulos B."/>
            <person name="Lipzen A."/>
            <person name="Chen C."/>
            <person name="Yan M."/>
            <person name="Daum C."/>
            <person name="Ng V."/>
            <person name="Clum A."/>
            <person name="Steindorff A."/>
            <person name="Ohm R.A."/>
            <person name="Martin F."/>
            <person name="Silar P."/>
            <person name="Natvig D.O."/>
            <person name="Lalanne C."/>
            <person name="Gautier V."/>
            <person name="Ament-Velasquez S.L."/>
            <person name="Kruys A."/>
            <person name="Hutchinson M.I."/>
            <person name="Powell A.J."/>
            <person name="Barry K."/>
            <person name="Miller A.N."/>
            <person name="Grigoriev I.V."/>
            <person name="Debuchy R."/>
            <person name="Gladieux P."/>
            <person name="Hiltunen Thoren M."/>
            <person name="Johannesson H."/>
        </authorList>
    </citation>
    <scope>NUCLEOTIDE SEQUENCE</scope>
    <source>
        <strain evidence="2">CBS 958.72</strain>
    </source>
</reference>
<dbReference type="AlphaFoldDB" id="A0AAE0NE06"/>
<proteinExistence type="predicted"/>
<dbReference type="PANTHER" id="PTHR33112:SF16">
    <property type="entry name" value="HETEROKARYON INCOMPATIBILITY DOMAIN-CONTAINING PROTEIN"/>
    <property type="match status" value="1"/>
</dbReference>
<name>A0AAE0NE06_9PEZI</name>
<dbReference type="InterPro" id="IPR010730">
    <property type="entry name" value="HET"/>
</dbReference>
<comment type="caution">
    <text evidence="2">The sequence shown here is derived from an EMBL/GenBank/DDBJ whole genome shotgun (WGS) entry which is preliminary data.</text>
</comment>
<accession>A0AAE0NE06</accession>
<evidence type="ECO:0000313" key="3">
    <source>
        <dbReference type="Proteomes" id="UP001287356"/>
    </source>
</evidence>
<evidence type="ECO:0000259" key="1">
    <source>
        <dbReference type="Pfam" id="PF06985"/>
    </source>
</evidence>
<sequence length="368" mass="40368">MEAELLREQCPETSTASYISWAAAFLSPKAPRSLPPYLERAPPSPRISGDTGSSRAFDRAVAWFEACASRHGACGGGFRSAPMPLLPSRIIDITGPHSLRLVDTGNEKSGHYFILSHRWLDAREMPRCLRSNLAALTHRIPLESLTPTFQDAISLARNRPMPIRYIWIDSLCIVQDSPDDWLREAARMGSYYRNAILTIAAAAGDVGLFAGARRDAEADTPLDLLTRGWVLQERLLSRRFLIFGPHELIWECMESRDCECGVLAYPAVIAADRSGGLEYFAKLGRDLAGFWEGKHRDDPNDAYNPLPVKIAFSRAVREDKDAGPDELVASGGEPALLFGSDQGDRSPTVAAGTSIAILRDFGNGPKDA</sequence>
<protein>
    <recommendedName>
        <fullName evidence="1">Heterokaryon incompatibility domain-containing protein</fullName>
    </recommendedName>
</protein>
<dbReference type="PANTHER" id="PTHR33112">
    <property type="entry name" value="DOMAIN PROTEIN, PUTATIVE-RELATED"/>
    <property type="match status" value="1"/>
</dbReference>
<keyword evidence="3" id="KW-1185">Reference proteome</keyword>
<dbReference type="Pfam" id="PF06985">
    <property type="entry name" value="HET"/>
    <property type="match status" value="1"/>
</dbReference>
<reference evidence="2" key="2">
    <citation type="submission" date="2023-06" db="EMBL/GenBank/DDBJ databases">
        <authorList>
            <consortium name="Lawrence Berkeley National Laboratory"/>
            <person name="Haridas S."/>
            <person name="Hensen N."/>
            <person name="Bonometti L."/>
            <person name="Westerberg I."/>
            <person name="Brannstrom I.O."/>
            <person name="Guillou S."/>
            <person name="Cros-Aarteil S."/>
            <person name="Calhoun S."/>
            <person name="Kuo A."/>
            <person name="Mondo S."/>
            <person name="Pangilinan J."/>
            <person name="Riley R."/>
            <person name="Labutti K."/>
            <person name="Andreopoulos B."/>
            <person name="Lipzen A."/>
            <person name="Chen C."/>
            <person name="Yanf M."/>
            <person name="Daum C."/>
            <person name="Ng V."/>
            <person name="Clum A."/>
            <person name="Steindorff A."/>
            <person name="Ohm R."/>
            <person name="Martin F."/>
            <person name="Silar P."/>
            <person name="Natvig D."/>
            <person name="Lalanne C."/>
            <person name="Gautier V."/>
            <person name="Ament-Velasquez S.L."/>
            <person name="Kruys A."/>
            <person name="Hutchinson M.I."/>
            <person name="Powell A.J."/>
            <person name="Barry K."/>
            <person name="Miller A.N."/>
            <person name="Grigoriev I.V."/>
            <person name="Debuchy R."/>
            <person name="Gladieux P."/>
            <person name="Thoren M.H."/>
            <person name="Johannesson H."/>
        </authorList>
    </citation>
    <scope>NUCLEOTIDE SEQUENCE</scope>
    <source>
        <strain evidence="2">CBS 958.72</strain>
    </source>
</reference>
<feature type="domain" description="Heterokaryon incompatibility" evidence="1">
    <location>
        <begin position="112"/>
        <end position="205"/>
    </location>
</feature>
<organism evidence="2 3">
    <name type="scientific">Lasiosphaeria ovina</name>
    <dbReference type="NCBI Taxonomy" id="92902"/>
    <lineage>
        <taxon>Eukaryota</taxon>
        <taxon>Fungi</taxon>
        <taxon>Dikarya</taxon>
        <taxon>Ascomycota</taxon>
        <taxon>Pezizomycotina</taxon>
        <taxon>Sordariomycetes</taxon>
        <taxon>Sordariomycetidae</taxon>
        <taxon>Sordariales</taxon>
        <taxon>Lasiosphaeriaceae</taxon>
        <taxon>Lasiosphaeria</taxon>
    </lineage>
</organism>
<gene>
    <name evidence="2" type="ORF">B0T24DRAFT_521123</name>
</gene>
<dbReference type="EMBL" id="JAULSN010000002">
    <property type="protein sequence ID" value="KAK3379706.1"/>
    <property type="molecule type" value="Genomic_DNA"/>
</dbReference>
<dbReference type="Proteomes" id="UP001287356">
    <property type="component" value="Unassembled WGS sequence"/>
</dbReference>
<evidence type="ECO:0000313" key="2">
    <source>
        <dbReference type="EMBL" id="KAK3379706.1"/>
    </source>
</evidence>